<dbReference type="Pfam" id="PF05016">
    <property type="entry name" value="ParE_toxin"/>
    <property type="match status" value="1"/>
</dbReference>
<organism evidence="2 3">
    <name type="scientific">Pseudoalteromonas luteoviolacea</name>
    <dbReference type="NCBI Taxonomy" id="43657"/>
    <lineage>
        <taxon>Bacteria</taxon>
        <taxon>Pseudomonadati</taxon>
        <taxon>Pseudomonadota</taxon>
        <taxon>Gammaproteobacteria</taxon>
        <taxon>Alteromonadales</taxon>
        <taxon>Pseudoalteromonadaceae</taxon>
        <taxon>Pseudoalteromonas</taxon>
    </lineage>
</organism>
<sequence>MTTVRIEITQHAQLQIKDAIHWRSRRETQSEARDSIKSLIIAWQSQLETLPESGKACQYFDAPEFREIVKGNYRFIYEIRNTGKQFNIYLLIFCHVRMDYQDLIKQFGHV</sequence>
<dbReference type="AlphaFoldDB" id="A0A1C0TJZ4"/>
<dbReference type="Gene3D" id="3.30.2310.20">
    <property type="entry name" value="RelE-like"/>
    <property type="match status" value="1"/>
</dbReference>
<keyword evidence="1" id="KW-1277">Toxin-antitoxin system</keyword>
<evidence type="ECO:0008006" key="4">
    <source>
        <dbReference type="Google" id="ProtNLM"/>
    </source>
</evidence>
<dbReference type="OrthoDB" id="6310771at2"/>
<dbReference type="RefSeq" id="WP_065792720.1">
    <property type="nucleotide sequence ID" value="NZ_JAGJED010000018.1"/>
</dbReference>
<comment type="caution">
    <text evidence="2">The sequence shown here is derived from an EMBL/GenBank/DDBJ whole genome shotgun (WGS) entry which is preliminary data.</text>
</comment>
<reference evidence="3" key="1">
    <citation type="submission" date="2016-07" db="EMBL/GenBank/DDBJ databases">
        <authorList>
            <person name="Florea S."/>
            <person name="Webb J.S."/>
            <person name="Jaromczyk J."/>
            <person name="Schardl C.L."/>
        </authorList>
    </citation>
    <scope>NUCLEOTIDE SEQUENCE [LARGE SCALE GENOMIC DNA]</scope>
    <source>
        <strain evidence="3">IPB1</strain>
    </source>
</reference>
<dbReference type="InterPro" id="IPR035093">
    <property type="entry name" value="RelE/ParE_toxin_dom_sf"/>
</dbReference>
<evidence type="ECO:0000313" key="2">
    <source>
        <dbReference type="EMBL" id="OCQ18840.1"/>
    </source>
</evidence>
<dbReference type="Proteomes" id="UP000093366">
    <property type="component" value="Unassembled WGS sequence"/>
</dbReference>
<name>A0A1C0TJZ4_9GAMM</name>
<accession>A0A1C0TJZ4</accession>
<proteinExistence type="predicted"/>
<dbReference type="InterPro" id="IPR007712">
    <property type="entry name" value="RelE/ParE_toxin"/>
</dbReference>
<gene>
    <name evidence="2" type="ORF">A7985_22760</name>
</gene>
<evidence type="ECO:0000256" key="1">
    <source>
        <dbReference type="ARBA" id="ARBA00022649"/>
    </source>
</evidence>
<evidence type="ECO:0000313" key="3">
    <source>
        <dbReference type="Proteomes" id="UP000093366"/>
    </source>
</evidence>
<dbReference type="EMBL" id="MAUJ01000012">
    <property type="protein sequence ID" value="OCQ18840.1"/>
    <property type="molecule type" value="Genomic_DNA"/>
</dbReference>
<protein>
    <recommendedName>
        <fullName evidence="4">Type II toxin-antitoxin system RelE/ParE family toxin</fullName>
    </recommendedName>
</protein>